<comment type="caution">
    <text evidence="1">The sequence shown here is derived from an EMBL/GenBank/DDBJ whole genome shotgun (WGS) entry which is preliminary data.</text>
</comment>
<organism evidence="1 2">
    <name type="scientific">Acaulospora colombiana</name>
    <dbReference type="NCBI Taxonomy" id="27376"/>
    <lineage>
        <taxon>Eukaryota</taxon>
        <taxon>Fungi</taxon>
        <taxon>Fungi incertae sedis</taxon>
        <taxon>Mucoromycota</taxon>
        <taxon>Glomeromycotina</taxon>
        <taxon>Glomeromycetes</taxon>
        <taxon>Diversisporales</taxon>
        <taxon>Acaulosporaceae</taxon>
        <taxon>Acaulospora</taxon>
    </lineage>
</organism>
<feature type="non-terminal residue" evidence="1">
    <location>
        <position position="1"/>
    </location>
</feature>
<reference evidence="1" key="1">
    <citation type="submission" date="2021-06" db="EMBL/GenBank/DDBJ databases">
        <authorList>
            <person name="Kallberg Y."/>
            <person name="Tangrot J."/>
            <person name="Rosling A."/>
        </authorList>
    </citation>
    <scope>NUCLEOTIDE SEQUENCE</scope>
    <source>
        <strain evidence="1">CL356</strain>
    </source>
</reference>
<accession>A0ACA9QWK5</accession>
<sequence length="75" mass="8550">AIDAPCLEALVYEDFTAVYNARNMGPVNEPDLLPFRIQGYSMEISTEQVYINAEFIEHTSIMPIVLSLWKNKSQL</sequence>
<dbReference type="Proteomes" id="UP000789525">
    <property type="component" value="Unassembled WGS sequence"/>
</dbReference>
<evidence type="ECO:0000313" key="2">
    <source>
        <dbReference type="Proteomes" id="UP000789525"/>
    </source>
</evidence>
<protein>
    <submittedName>
        <fullName evidence="1">390_t:CDS:1</fullName>
    </submittedName>
</protein>
<feature type="non-terminal residue" evidence="1">
    <location>
        <position position="75"/>
    </location>
</feature>
<evidence type="ECO:0000313" key="1">
    <source>
        <dbReference type="EMBL" id="CAG8767143.1"/>
    </source>
</evidence>
<proteinExistence type="predicted"/>
<gene>
    <name evidence="1" type="ORF">ACOLOM_LOCUS13517</name>
</gene>
<dbReference type="EMBL" id="CAJVPT010062566">
    <property type="protein sequence ID" value="CAG8767143.1"/>
    <property type="molecule type" value="Genomic_DNA"/>
</dbReference>
<name>A0ACA9QWK5_9GLOM</name>
<keyword evidence="2" id="KW-1185">Reference proteome</keyword>